<dbReference type="STRING" id="6573.A0A210PM16"/>
<comment type="caution">
    <text evidence="15">Lacks conserved residue(s) required for the propagation of feature annotation.</text>
</comment>
<feature type="transmembrane region" description="Helical" evidence="16">
    <location>
        <begin position="985"/>
        <end position="1010"/>
    </location>
</feature>
<dbReference type="GO" id="GO:0005886">
    <property type="term" value="C:plasma membrane"/>
    <property type="evidence" value="ECO:0007669"/>
    <property type="project" value="TreeGrafter"/>
</dbReference>
<evidence type="ECO:0000256" key="17">
    <source>
        <dbReference type="SAM" id="SignalP"/>
    </source>
</evidence>
<dbReference type="Gene3D" id="2.130.10.10">
    <property type="entry name" value="YVTN repeat-like/Quinoprotein amine dehydrogenase"/>
    <property type="match status" value="1"/>
</dbReference>
<dbReference type="FunFam" id="2.20.100.10:FF:000021">
    <property type="entry name" value="semaphorin-5B isoform X1"/>
    <property type="match status" value="1"/>
</dbReference>
<keyword evidence="10 16" id="KW-1133">Transmembrane helix</keyword>
<evidence type="ECO:0000256" key="15">
    <source>
        <dbReference type="PROSITE-ProRule" id="PRU00352"/>
    </source>
</evidence>
<evidence type="ECO:0000256" key="1">
    <source>
        <dbReference type="ARBA" id="ARBA00004167"/>
    </source>
</evidence>
<dbReference type="SMART" id="SM00423">
    <property type="entry name" value="PSI"/>
    <property type="match status" value="1"/>
</dbReference>
<evidence type="ECO:0000259" key="18">
    <source>
        <dbReference type="PROSITE" id="PS51004"/>
    </source>
</evidence>
<comment type="caution">
    <text evidence="19">The sequence shown here is derived from an EMBL/GenBank/DDBJ whole genome shotgun (WGS) entry which is preliminary data.</text>
</comment>
<dbReference type="GO" id="GO:0007411">
    <property type="term" value="P:axon guidance"/>
    <property type="evidence" value="ECO:0007669"/>
    <property type="project" value="TreeGrafter"/>
</dbReference>
<dbReference type="PRINTS" id="PR01705">
    <property type="entry name" value="TSP1REPEAT"/>
</dbReference>
<dbReference type="PANTHER" id="PTHR11036:SF79">
    <property type="entry name" value="SEMAPHORIN 5C, ISOFORM A"/>
    <property type="match status" value="1"/>
</dbReference>
<evidence type="ECO:0000256" key="5">
    <source>
        <dbReference type="ARBA" id="ARBA00022692"/>
    </source>
</evidence>
<keyword evidence="4" id="KW-0964">Secreted</keyword>
<dbReference type="Pfam" id="PF23260">
    <property type="entry name" value="TSP1_2"/>
    <property type="match status" value="1"/>
</dbReference>
<reference evidence="19 20" key="1">
    <citation type="journal article" date="2017" name="Nat. Ecol. Evol.">
        <title>Scallop genome provides insights into evolution of bilaterian karyotype and development.</title>
        <authorList>
            <person name="Wang S."/>
            <person name="Zhang J."/>
            <person name="Jiao W."/>
            <person name="Li J."/>
            <person name="Xun X."/>
            <person name="Sun Y."/>
            <person name="Guo X."/>
            <person name="Huan P."/>
            <person name="Dong B."/>
            <person name="Zhang L."/>
            <person name="Hu X."/>
            <person name="Sun X."/>
            <person name="Wang J."/>
            <person name="Zhao C."/>
            <person name="Wang Y."/>
            <person name="Wang D."/>
            <person name="Huang X."/>
            <person name="Wang R."/>
            <person name="Lv J."/>
            <person name="Li Y."/>
            <person name="Zhang Z."/>
            <person name="Liu B."/>
            <person name="Lu W."/>
            <person name="Hui Y."/>
            <person name="Liang J."/>
            <person name="Zhou Z."/>
            <person name="Hou R."/>
            <person name="Li X."/>
            <person name="Liu Y."/>
            <person name="Li H."/>
            <person name="Ning X."/>
            <person name="Lin Y."/>
            <person name="Zhao L."/>
            <person name="Xing Q."/>
            <person name="Dou J."/>
            <person name="Li Y."/>
            <person name="Mao J."/>
            <person name="Guo H."/>
            <person name="Dou H."/>
            <person name="Li T."/>
            <person name="Mu C."/>
            <person name="Jiang W."/>
            <person name="Fu Q."/>
            <person name="Fu X."/>
            <person name="Miao Y."/>
            <person name="Liu J."/>
            <person name="Yu Q."/>
            <person name="Li R."/>
            <person name="Liao H."/>
            <person name="Li X."/>
            <person name="Kong Y."/>
            <person name="Jiang Z."/>
            <person name="Chourrout D."/>
            <person name="Li R."/>
            <person name="Bao Z."/>
        </authorList>
    </citation>
    <scope>NUCLEOTIDE SEQUENCE [LARGE SCALE GENOMIC DNA]</scope>
    <source>
        <strain evidence="19 20">PY_sf001</strain>
    </source>
</reference>
<dbReference type="Proteomes" id="UP000242188">
    <property type="component" value="Unassembled WGS sequence"/>
</dbReference>
<evidence type="ECO:0000256" key="9">
    <source>
        <dbReference type="ARBA" id="ARBA00022902"/>
    </source>
</evidence>
<keyword evidence="9" id="KW-0524">Neurogenesis</keyword>
<dbReference type="FunFam" id="2.130.10.10:FF:000369">
    <property type="entry name" value="semaphorin-2A isoform X1"/>
    <property type="match status" value="1"/>
</dbReference>
<accession>A0A210PM16</accession>
<dbReference type="Gene3D" id="2.20.100.10">
    <property type="entry name" value="Thrombospondin type-1 (TSP1) repeat"/>
    <property type="match status" value="6"/>
</dbReference>
<sequence length="1093" mass="124382">MCEVGQFGPTLSSLLVLVILCTSWSDSSHHHVQSFPREFDFRYTSYEELSSMQQVFYIFHNDDLEGYVQLTVDMPRDQLLVGARGVLFRMSLDNLTVIQSVEWRSTEGTRMLCNNKGVDPSECYNFVRVLLVHEDQVITCGTNSYKPICTWRQPEDLSNITQEEGGIGFCPLNPNENSTSLMTTDGNFYSSTPVDITGRESLIYRIYGDRSQLRTLANSKWLNEPDFISSYEIGDFVYFFFREVAVEYINCGKRVYSRVARICKTDRGGNVVLEDKFTTYHKARMNCSLAGDYPFYFDEVQATHLLTTDNGDKFLYAIFTTPMNSIAGSAICMFNMTAFHTALTGPYKYQQNDRSVWEPYENLNPLIECPPDDTTNKRTADDSLLNKAEQQIMNAQEFQMMDLAVQPTTIQPALVGQNERWTHVVVDYVEGKHHSYKVIFLATATGNVRKITTIPDIRDTCLLEEIKVVPNGHHKPIKTLVIDKQVGAIFVVTHGSLIRIPLHRCERFTTRDLCLNAMDPYCGWNQAIDQCTTAPDGMPSLHYWEQAMTSCPVVEHPVDGWWSVWRQWSSCQQTVNDPAAGSCFCRTRSCDNPKPLYGGAECPGQNVEVVNCTMHGQWTDWTEWSVCSITCGFNGTRTRQRYCSNPPPKYGGNPCVGPTMDEGYCPGNPSCPEPPVDGGWAPWTEWAECSARCNGGIQSRRRACSSPDPERGGAPCEGNTDEWRMCNTYVCDELQRMTPWSPWFRINSTQTGAFEERFQFMCMANVPDVKQIKASHAKTHMRYCDYNSGDCYRPDDIRNLTQHGGWSPWSAFTKCTTYCGGGTQQRHRTCDSPQPFGSGQDCIGEAVETRTCHTHSCEGQWSCWSEYSACSVSCGRGTRVKVRKCRSPVPGSTYTLQCPGTHENVVMCYMYPCNDTYGWDEWSQWTPCSYDGIRFRHRSCHVIYPKPDQCQGQRMESMSCLDSDREVKVQSVIDRSGKEGPTYKFFHLIVVGSTAFVFGIMCTVGIYLCWKSCHSFRKLDLEKERKKNESKNNKSRKSSFASQLSLDFLTVNNKIYDCSTLPLPKERYMKRDNSFKKTSSQSMLRTDFSNFDL</sequence>
<dbReference type="Pfam" id="PF01437">
    <property type="entry name" value="PSI"/>
    <property type="match status" value="1"/>
</dbReference>
<dbReference type="InterPro" id="IPR036383">
    <property type="entry name" value="TSP1_rpt_sf"/>
</dbReference>
<dbReference type="PROSITE" id="PS50092">
    <property type="entry name" value="TSP1"/>
    <property type="match status" value="6"/>
</dbReference>
<keyword evidence="11 16" id="KW-0472">Membrane</keyword>
<dbReference type="FunFam" id="2.20.100.10:FF:000001">
    <property type="entry name" value="semaphorin-5A isoform X1"/>
    <property type="match status" value="3"/>
</dbReference>
<dbReference type="InterPro" id="IPR001627">
    <property type="entry name" value="Semap_dom"/>
</dbReference>
<evidence type="ECO:0000313" key="19">
    <source>
        <dbReference type="EMBL" id="OWF37466.1"/>
    </source>
</evidence>
<evidence type="ECO:0000256" key="6">
    <source>
        <dbReference type="ARBA" id="ARBA00022729"/>
    </source>
</evidence>
<evidence type="ECO:0000256" key="10">
    <source>
        <dbReference type="ARBA" id="ARBA00022989"/>
    </source>
</evidence>
<dbReference type="InterPro" id="IPR016201">
    <property type="entry name" value="PSI"/>
</dbReference>
<keyword evidence="6 17" id="KW-0732">Signal</keyword>
<dbReference type="GO" id="GO:0030335">
    <property type="term" value="P:positive regulation of cell migration"/>
    <property type="evidence" value="ECO:0007669"/>
    <property type="project" value="TreeGrafter"/>
</dbReference>
<keyword evidence="3" id="KW-0217">Developmental protein</keyword>
<dbReference type="Pfam" id="PF01403">
    <property type="entry name" value="Sema"/>
    <property type="match status" value="1"/>
</dbReference>
<dbReference type="SUPFAM" id="SSF82895">
    <property type="entry name" value="TSP-1 type 1 repeat"/>
    <property type="match status" value="6"/>
</dbReference>
<evidence type="ECO:0000256" key="12">
    <source>
        <dbReference type="ARBA" id="ARBA00023157"/>
    </source>
</evidence>
<dbReference type="Pfam" id="PF00090">
    <property type="entry name" value="TSP_1"/>
    <property type="match status" value="5"/>
</dbReference>
<evidence type="ECO:0000256" key="8">
    <source>
        <dbReference type="ARBA" id="ARBA00022782"/>
    </source>
</evidence>
<evidence type="ECO:0000313" key="20">
    <source>
        <dbReference type="Proteomes" id="UP000242188"/>
    </source>
</evidence>
<dbReference type="InterPro" id="IPR057563">
    <property type="entry name" value="Sema5A/B-like_TSP-1"/>
</dbReference>
<dbReference type="SUPFAM" id="SSF103575">
    <property type="entry name" value="Plexin repeat"/>
    <property type="match status" value="1"/>
</dbReference>
<dbReference type="EMBL" id="NEDP02005589">
    <property type="protein sequence ID" value="OWF37466.1"/>
    <property type="molecule type" value="Genomic_DNA"/>
</dbReference>
<dbReference type="GO" id="GO:0045499">
    <property type="term" value="F:chemorepellent activity"/>
    <property type="evidence" value="ECO:0007669"/>
    <property type="project" value="TreeGrafter"/>
</dbReference>
<dbReference type="SMART" id="SM00630">
    <property type="entry name" value="Sema"/>
    <property type="match status" value="1"/>
</dbReference>
<evidence type="ECO:0000256" key="2">
    <source>
        <dbReference type="ARBA" id="ARBA00004613"/>
    </source>
</evidence>
<evidence type="ECO:0000256" key="14">
    <source>
        <dbReference type="ARBA" id="ARBA00074148"/>
    </source>
</evidence>
<dbReference type="PROSITE" id="PS51004">
    <property type="entry name" value="SEMA"/>
    <property type="match status" value="1"/>
</dbReference>
<feature type="chain" id="PRO_5011990183" description="Semaphorin-2A" evidence="17">
    <location>
        <begin position="30"/>
        <end position="1093"/>
    </location>
</feature>
<dbReference type="GO" id="GO:0030215">
    <property type="term" value="F:semaphorin receptor binding"/>
    <property type="evidence" value="ECO:0007669"/>
    <property type="project" value="InterPro"/>
</dbReference>
<keyword evidence="8" id="KW-0221">Differentiation</keyword>
<keyword evidence="7" id="KW-0677">Repeat</keyword>
<dbReference type="GO" id="GO:0071526">
    <property type="term" value="P:semaphorin-plexin signaling pathway"/>
    <property type="evidence" value="ECO:0007669"/>
    <property type="project" value="TreeGrafter"/>
</dbReference>
<dbReference type="InterPro" id="IPR015943">
    <property type="entry name" value="WD40/YVTN_repeat-like_dom_sf"/>
</dbReference>
<dbReference type="PANTHER" id="PTHR11036">
    <property type="entry name" value="SEMAPHORIN"/>
    <property type="match status" value="1"/>
</dbReference>
<evidence type="ECO:0000256" key="11">
    <source>
        <dbReference type="ARBA" id="ARBA00023136"/>
    </source>
</evidence>
<dbReference type="InterPro" id="IPR002165">
    <property type="entry name" value="Plexin_repeat"/>
</dbReference>
<proteinExistence type="predicted"/>
<dbReference type="AlphaFoldDB" id="A0A210PM16"/>
<keyword evidence="5 16" id="KW-0812">Transmembrane</keyword>
<feature type="domain" description="Sema" evidence="18">
    <location>
        <begin position="41"/>
        <end position="502"/>
    </location>
</feature>
<keyword evidence="12" id="KW-1015">Disulfide bond</keyword>
<feature type="signal peptide" evidence="17">
    <location>
        <begin position="1"/>
        <end position="29"/>
    </location>
</feature>
<dbReference type="InterPro" id="IPR036352">
    <property type="entry name" value="Semap_dom_sf"/>
</dbReference>
<evidence type="ECO:0000256" key="7">
    <source>
        <dbReference type="ARBA" id="ARBA00022737"/>
    </source>
</evidence>
<keyword evidence="20" id="KW-1185">Reference proteome</keyword>
<organism evidence="19 20">
    <name type="scientific">Mizuhopecten yessoensis</name>
    <name type="common">Japanese scallop</name>
    <name type="synonym">Patinopecten yessoensis</name>
    <dbReference type="NCBI Taxonomy" id="6573"/>
    <lineage>
        <taxon>Eukaryota</taxon>
        <taxon>Metazoa</taxon>
        <taxon>Spiralia</taxon>
        <taxon>Lophotrochozoa</taxon>
        <taxon>Mollusca</taxon>
        <taxon>Bivalvia</taxon>
        <taxon>Autobranchia</taxon>
        <taxon>Pteriomorphia</taxon>
        <taxon>Pectinida</taxon>
        <taxon>Pectinoidea</taxon>
        <taxon>Pectinidae</taxon>
        <taxon>Mizuhopecten</taxon>
    </lineage>
</organism>
<gene>
    <name evidence="19" type="ORF">KP79_PYT04693</name>
</gene>
<name>A0A210PM16_MIZYE</name>
<evidence type="ECO:0000256" key="13">
    <source>
        <dbReference type="ARBA" id="ARBA00023180"/>
    </source>
</evidence>
<keyword evidence="13" id="KW-0325">Glycoprotein</keyword>
<comment type="subcellular location">
    <subcellularLocation>
        <location evidence="1">Membrane</location>
        <topology evidence="1">Single-pass membrane protein</topology>
    </subcellularLocation>
    <subcellularLocation>
        <location evidence="2">Secreted</location>
    </subcellularLocation>
</comment>
<dbReference type="SMART" id="SM00209">
    <property type="entry name" value="TSP1"/>
    <property type="match status" value="6"/>
</dbReference>
<evidence type="ECO:0000256" key="3">
    <source>
        <dbReference type="ARBA" id="ARBA00022473"/>
    </source>
</evidence>
<evidence type="ECO:0000256" key="16">
    <source>
        <dbReference type="SAM" id="Phobius"/>
    </source>
</evidence>
<dbReference type="Gene3D" id="3.30.1680.10">
    <property type="entry name" value="ligand-binding face of the semaphorins, domain 2"/>
    <property type="match status" value="1"/>
</dbReference>
<dbReference type="SUPFAM" id="SSF101912">
    <property type="entry name" value="Sema domain"/>
    <property type="match status" value="1"/>
</dbReference>
<dbReference type="InterPro" id="IPR000884">
    <property type="entry name" value="TSP1_rpt"/>
</dbReference>
<dbReference type="OrthoDB" id="9988752at2759"/>
<evidence type="ECO:0000256" key="4">
    <source>
        <dbReference type="ARBA" id="ARBA00022525"/>
    </source>
</evidence>
<protein>
    <recommendedName>
        <fullName evidence="14">Semaphorin-2A</fullName>
    </recommendedName>
</protein>
<dbReference type="InterPro" id="IPR027231">
    <property type="entry name" value="Semaphorin"/>
</dbReference>
<dbReference type="GO" id="GO:0005576">
    <property type="term" value="C:extracellular region"/>
    <property type="evidence" value="ECO:0007669"/>
    <property type="project" value="UniProtKB-SubCell"/>
</dbReference>